<feature type="transmembrane region" description="Helical" evidence="2">
    <location>
        <begin position="230"/>
        <end position="247"/>
    </location>
</feature>
<feature type="coiled-coil region" evidence="1">
    <location>
        <begin position="2"/>
        <end position="69"/>
    </location>
</feature>
<feature type="transmembrane region" description="Helical" evidence="2">
    <location>
        <begin position="505"/>
        <end position="521"/>
    </location>
</feature>
<sequence length="844" mass="95850">MVNNLKSIIARQKEILSSLENEVANIESNDLVTENEKLKAELEKYKLSLKEEESTNEKLSKENKNLRNILYEQFYNEKIQILNTAEKRMDIYYKSHIEGEINRLARFEASVKRRIDEMTRELEASRVSLQDDIFVRLDELRKLLNFKVTKAREEIMRQTGAFSQNRAEGIAKLRQEQVTEQEIKARAKQNNIESLIGLNIINKLGIFLLIIGVITASQFTYFRLPDTLKSVFTFAVGIVLLIAGEILNRKKPNVFSLGITSGGLAVLYVALSISYFQFDILEMYPALGLCILITAGAFVLSQRYNSQTISAFALIGGYLPIFSIAGRDAIVYGAMVYFVILNILALIISVNKKWIATAYIGFVLNVIGSIYISVIMFGGLFSKPHFSSDSIITIMYILFAFVIYTLIPVAGTLKQKLSFKNSDIVLLSLNTFISSLLLYWAFYASNLEDFTGLLALTFSIVYLALGRFIEKNMSKEKKVTTLFYLTGLTFVVLVIPFQFGKVWLSLGWLIEGIALLSYGIYKEIKGFKRAGVAISLLCLFTFIYSDVLLYHDSLFTFKYLAITLGSIIVLGALIYKKNLASTASLLFKYASSINLLIFLLYIINNELRPFLSQYIQDTKFDLNYMIVSAMILTSFLTAYTLPRIKVLCDNVMKGISMTIYVLALLSLFFLNFTSPVEGYMVEMPLAISIVGTLELAVIAFLSILAARDLVLYFVIEHKLGIEWYPLVISLYFVIILTQNLITQYRLEFNNAAISIIYLSTALAWIIFGFAKRYVFIRRFGLALSILSVAKLFIIDLAFLTQGYRILSYFVFGVILIAISFIYQYFNKKLENLCEVMPDDKKSIN</sequence>
<feature type="transmembrane region" description="Helical" evidence="2">
    <location>
        <begin position="530"/>
        <end position="550"/>
    </location>
</feature>
<feature type="transmembrane region" description="Helical" evidence="2">
    <location>
        <begin position="393"/>
        <end position="413"/>
    </location>
</feature>
<comment type="caution">
    <text evidence="3">The sequence shown here is derived from an EMBL/GenBank/DDBJ whole genome shotgun (WGS) entry which is preliminary data.</text>
</comment>
<feature type="transmembrane region" description="Helical" evidence="2">
    <location>
        <begin position="425"/>
        <end position="444"/>
    </location>
</feature>
<evidence type="ECO:0000256" key="1">
    <source>
        <dbReference type="SAM" id="Coils"/>
    </source>
</evidence>
<dbReference type="AlphaFoldDB" id="A0A4Q0I614"/>
<feature type="transmembrane region" description="Helical" evidence="2">
    <location>
        <begin position="586"/>
        <end position="604"/>
    </location>
</feature>
<feature type="transmembrane region" description="Helical" evidence="2">
    <location>
        <begin position="624"/>
        <end position="642"/>
    </location>
</feature>
<name>A0A4Q0I614_9FIRM</name>
<reference evidence="4" key="1">
    <citation type="submission" date="2018-11" db="EMBL/GenBank/DDBJ databases">
        <title>Genome sequencing of a novel mesophilic and cellulolytic organism within the genus Hungateiclostridium.</title>
        <authorList>
            <person name="Rettenmaier R."/>
            <person name="Liebl W."/>
            <person name="Zverlov V."/>
        </authorList>
    </citation>
    <scope>NUCLEOTIDE SEQUENCE [LARGE SCALE GENOMIC DNA]</scope>
    <source>
        <strain evidence="4">N2K1</strain>
    </source>
</reference>
<dbReference type="PANTHER" id="PTHR38434:SF1">
    <property type="entry name" value="BLL2549 PROTEIN"/>
    <property type="match status" value="1"/>
</dbReference>
<feature type="transmembrane region" description="Helical" evidence="2">
    <location>
        <begin position="556"/>
        <end position="574"/>
    </location>
</feature>
<keyword evidence="2" id="KW-1133">Transmembrane helix</keyword>
<evidence type="ECO:0000313" key="3">
    <source>
        <dbReference type="EMBL" id="RXE59750.1"/>
    </source>
</evidence>
<feature type="transmembrane region" description="Helical" evidence="2">
    <location>
        <begin position="481"/>
        <end position="499"/>
    </location>
</feature>
<dbReference type="InterPro" id="IPR019286">
    <property type="entry name" value="DUF2339_TM"/>
</dbReference>
<dbReference type="Pfam" id="PF10101">
    <property type="entry name" value="DUF2339"/>
    <property type="match status" value="1"/>
</dbReference>
<dbReference type="Proteomes" id="UP000289166">
    <property type="component" value="Unassembled WGS sequence"/>
</dbReference>
<accession>A0A4Q0I614</accession>
<feature type="transmembrane region" description="Helical" evidence="2">
    <location>
        <begin position="723"/>
        <end position="742"/>
    </location>
</feature>
<keyword evidence="1" id="KW-0175">Coiled coil</keyword>
<feature type="transmembrane region" description="Helical" evidence="2">
    <location>
        <begin position="450"/>
        <end position="469"/>
    </location>
</feature>
<feature type="transmembrane region" description="Helical" evidence="2">
    <location>
        <begin position="805"/>
        <end position="825"/>
    </location>
</feature>
<proteinExistence type="predicted"/>
<keyword evidence="2" id="KW-0472">Membrane</keyword>
<feature type="transmembrane region" description="Helical" evidence="2">
    <location>
        <begin position="685"/>
        <end position="711"/>
    </location>
</feature>
<keyword evidence="2" id="KW-0812">Transmembrane</keyword>
<keyword evidence="4" id="KW-1185">Reference proteome</keyword>
<dbReference type="OrthoDB" id="2078443at2"/>
<organism evidence="3 4">
    <name type="scientific">Acetivibrio mesophilus</name>
    <dbReference type="NCBI Taxonomy" id="2487273"/>
    <lineage>
        <taxon>Bacteria</taxon>
        <taxon>Bacillati</taxon>
        <taxon>Bacillota</taxon>
        <taxon>Clostridia</taxon>
        <taxon>Eubacteriales</taxon>
        <taxon>Oscillospiraceae</taxon>
        <taxon>Acetivibrio</taxon>
    </lineage>
</organism>
<feature type="transmembrane region" description="Helical" evidence="2">
    <location>
        <begin position="308"/>
        <end position="325"/>
    </location>
</feature>
<feature type="transmembrane region" description="Helical" evidence="2">
    <location>
        <begin position="331"/>
        <end position="350"/>
    </location>
</feature>
<feature type="transmembrane region" description="Helical" evidence="2">
    <location>
        <begin position="779"/>
        <end position="799"/>
    </location>
</feature>
<dbReference type="PANTHER" id="PTHR38434">
    <property type="entry name" value="BLL2549 PROTEIN"/>
    <property type="match status" value="1"/>
</dbReference>
<dbReference type="EMBL" id="RLII01000004">
    <property type="protein sequence ID" value="RXE59750.1"/>
    <property type="molecule type" value="Genomic_DNA"/>
</dbReference>
<protein>
    <submittedName>
        <fullName evidence="3">DUF2339 domain-containing protein</fullName>
    </submittedName>
</protein>
<evidence type="ECO:0000256" key="2">
    <source>
        <dbReference type="SAM" id="Phobius"/>
    </source>
</evidence>
<feature type="transmembrane region" description="Helical" evidence="2">
    <location>
        <begin position="204"/>
        <end position="224"/>
    </location>
</feature>
<gene>
    <name evidence="3" type="ORF">EFD62_05390</name>
</gene>
<evidence type="ECO:0000313" key="4">
    <source>
        <dbReference type="Proteomes" id="UP000289166"/>
    </source>
</evidence>
<feature type="transmembrane region" description="Helical" evidence="2">
    <location>
        <begin position="654"/>
        <end position="673"/>
    </location>
</feature>
<feature type="transmembrane region" description="Helical" evidence="2">
    <location>
        <begin position="362"/>
        <end position="381"/>
    </location>
</feature>
<dbReference type="RefSeq" id="WP_128705834.1">
    <property type="nucleotide sequence ID" value="NZ_RLII01000004.1"/>
</dbReference>
<feature type="transmembrane region" description="Helical" evidence="2">
    <location>
        <begin position="254"/>
        <end position="277"/>
    </location>
</feature>
<feature type="transmembrane region" description="Helical" evidence="2">
    <location>
        <begin position="283"/>
        <end position="301"/>
    </location>
</feature>
<feature type="transmembrane region" description="Helical" evidence="2">
    <location>
        <begin position="748"/>
        <end position="767"/>
    </location>
</feature>